<dbReference type="EMBL" id="AMFJ01034336">
    <property type="protein sequence ID" value="EKD29615.1"/>
    <property type="molecule type" value="Genomic_DNA"/>
</dbReference>
<protein>
    <submittedName>
        <fullName evidence="1">Uncharacterized protein</fullName>
    </submittedName>
</protein>
<organism evidence="1">
    <name type="scientific">uncultured bacterium</name>
    <name type="common">gcode 4</name>
    <dbReference type="NCBI Taxonomy" id="1234023"/>
    <lineage>
        <taxon>Bacteria</taxon>
        <taxon>environmental samples</taxon>
    </lineage>
</organism>
<reference evidence="1" key="1">
    <citation type="journal article" date="2012" name="Science">
        <title>Fermentation, hydrogen, and sulfur metabolism in multiple uncultivated bacterial phyla.</title>
        <authorList>
            <person name="Wrighton K.C."/>
            <person name="Thomas B.C."/>
            <person name="Sharon I."/>
            <person name="Miller C.S."/>
            <person name="Castelle C.J."/>
            <person name="VerBerkmoes N.C."/>
            <person name="Wilkins M.J."/>
            <person name="Hettich R.L."/>
            <person name="Lipton M.S."/>
            <person name="Williams K.H."/>
            <person name="Long P.E."/>
            <person name="Banfield J.F."/>
        </authorList>
    </citation>
    <scope>NUCLEOTIDE SEQUENCE [LARGE SCALE GENOMIC DNA]</scope>
</reference>
<proteinExistence type="predicted"/>
<comment type="caution">
    <text evidence="1">The sequence shown here is derived from an EMBL/GenBank/DDBJ whole genome shotgun (WGS) entry which is preliminary data.</text>
</comment>
<dbReference type="AlphaFoldDB" id="K1XH48"/>
<evidence type="ECO:0000313" key="1">
    <source>
        <dbReference type="EMBL" id="EKD29615.1"/>
    </source>
</evidence>
<gene>
    <name evidence="1" type="ORF">ACD_78C00336G0005</name>
</gene>
<accession>K1XH48</accession>
<name>K1XH48_9BACT</name>
<sequence>MNYACYYNNHREHNFSEMWKNDNIRMKSEYRSEPYDLYGERGTQGLNMKIEVISHFSNTVPLGTLALDRVVRPCP</sequence>